<name>A0A0K1P9Q9_9BACT</name>
<evidence type="ECO:0000313" key="2">
    <source>
        <dbReference type="EMBL" id="AKU89849.1"/>
    </source>
</evidence>
<gene>
    <name evidence="2" type="ORF">AKJ08_0236</name>
</gene>
<reference evidence="2 3" key="1">
    <citation type="submission" date="2015-08" db="EMBL/GenBank/DDBJ databases">
        <authorList>
            <person name="Babu N.S."/>
            <person name="Beckwith C.J."/>
            <person name="Beseler K.G."/>
            <person name="Brison A."/>
            <person name="Carone J.V."/>
            <person name="Caskin T.P."/>
            <person name="Diamond M."/>
            <person name="Durham M.E."/>
            <person name="Foxe J.M."/>
            <person name="Go M."/>
            <person name="Henderson B.A."/>
            <person name="Jones I.B."/>
            <person name="McGettigan J.A."/>
            <person name="Micheletti S.J."/>
            <person name="Nasrallah M.E."/>
            <person name="Ortiz D."/>
            <person name="Piller C.R."/>
            <person name="Privatt S.R."/>
            <person name="Schneider S.L."/>
            <person name="Sharp S."/>
            <person name="Smith T.C."/>
            <person name="Stanton J.D."/>
            <person name="Ullery H.E."/>
            <person name="Wilson R.J."/>
            <person name="Serrano M.G."/>
            <person name="Buck G."/>
            <person name="Lee V."/>
            <person name="Wang Y."/>
            <person name="Carvalho R."/>
            <person name="Voegtly L."/>
            <person name="Shi R."/>
            <person name="Duckworth R."/>
            <person name="Johnson A."/>
            <person name="Loviza R."/>
            <person name="Walstead R."/>
            <person name="Shah Z."/>
            <person name="Kiflezghi M."/>
            <person name="Wade K."/>
            <person name="Ball S.L."/>
            <person name="Bradley K.W."/>
            <person name="Asai D.J."/>
            <person name="Bowman C.A."/>
            <person name="Russell D.A."/>
            <person name="Pope W.H."/>
            <person name="Jacobs-Sera D."/>
            <person name="Hendrix R.W."/>
            <person name="Hatfull G.F."/>
        </authorList>
    </citation>
    <scope>NUCLEOTIDE SEQUENCE [LARGE SCALE GENOMIC DNA]</scope>
    <source>
        <strain evidence="2 3">DSM 27710</strain>
    </source>
</reference>
<proteinExistence type="predicted"/>
<dbReference type="RefSeq" id="WP_050724379.1">
    <property type="nucleotide sequence ID" value="NZ_CP012332.1"/>
</dbReference>
<organism evidence="2 3">
    <name type="scientific">Vulgatibacter incomptus</name>
    <dbReference type="NCBI Taxonomy" id="1391653"/>
    <lineage>
        <taxon>Bacteria</taxon>
        <taxon>Pseudomonadati</taxon>
        <taxon>Myxococcota</taxon>
        <taxon>Myxococcia</taxon>
        <taxon>Myxococcales</taxon>
        <taxon>Cystobacterineae</taxon>
        <taxon>Vulgatibacteraceae</taxon>
        <taxon>Vulgatibacter</taxon>
    </lineage>
</organism>
<keyword evidence="1" id="KW-0472">Membrane</keyword>
<feature type="transmembrane region" description="Helical" evidence="1">
    <location>
        <begin position="30"/>
        <end position="50"/>
    </location>
</feature>
<sequence length="59" mass="6898">MKTFLLMSMIWVTFALPLLAARNADPRQGARRMSVVFAFSTLLYFLYVAYGHTRFYVPF</sequence>
<dbReference type="Proteomes" id="UP000055590">
    <property type="component" value="Chromosome"/>
</dbReference>
<keyword evidence="1" id="KW-1133">Transmembrane helix</keyword>
<dbReference type="EMBL" id="CP012332">
    <property type="protein sequence ID" value="AKU89849.1"/>
    <property type="molecule type" value="Genomic_DNA"/>
</dbReference>
<keyword evidence="1" id="KW-0812">Transmembrane</keyword>
<dbReference type="AlphaFoldDB" id="A0A0K1P9Q9"/>
<evidence type="ECO:0000256" key="1">
    <source>
        <dbReference type="SAM" id="Phobius"/>
    </source>
</evidence>
<evidence type="ECO:0000313" key="3">
    <source>
        <dbReference type="Proteomes" id="UP000055590"/>
    </source>
</evidence>
<dbReference type="KEGG" id="vin:AKJ08_0236"/>
<accession>A0A0K1P9Q9</accession>
<dbReference type="STRING" id="1391653.AKJ08_0236"/>
<keyword evidence="3" id="KW-1185">Reference proteome</keyword>
<protein>
    <submittedName>
        <fullName evidence="2">Uncharacterized protein</fullName>
    </submittedName>
</protein>